<name>B9D0Q2_CAMRE</name>
<protein>
    <submittedName>
        <fullName evidence="1">Uncharacterized protein</fullName>
    </submittedName>
</protein>
<evidence type="ECO:0000313" key="2">
    <source>
        <dbReference type="Proteomes" id="UP000003082"/>
    </source>
</evidence>
<gene>
    <name evidence="1" type="ORF">CAMRE0001_1262</name>
</gene>
<dbReference type="STRING" id="553218.CAMRE0001_1262"/>
<dbReference type="AlphaFoldDB" id="B9D0Q2"/>
<reference evidence="1 2" key="1">
    <citation type="submission" date="2008-08" db="EMBL/GenBank/DDBJ databases">
        <authorList>
            <person name="Madupu R."/>
            <person name="Durkin A.S."/>
            <person name="Torralba M."/>
            <person name="Methe B."/>
            <person name="Sutton G.G."/>
            <person name="Strausberg R.L."/>
            <person name="Nelson K.E."/>
        </authorList>
    </citation>
    <scope>NUCLEOTIDE SEQUENCE [LARGE SCALE GENOMIC DNA]</scope>
    <source>
        <strain evidence="1 2">RM3267</strain>
    </source>
</reference>
<sequence>MNRLFKIYPRLFGENLKDYGQAKYLKSEYAPPLLLDGLKF</sequence>
<dbReference type="EMBL" id="ACFU01000006">
    <property type="protein sequence ID" value="EEF14543.1"/>
    <property type="molecule type" value="Genomic_DNA"/>
</dbReference>
<comment type="caution">
    <text evidence="1">The sequence shown here is derived from an EMBL/GenBank/DDBJ whole genome shotgun (WGS) entry which is preliminary data.</text>
</comment>
<dbReference type="Proteomes" id="UP000003082">
    <property type="component" value="Unassembled WGS sequence"/>
</dbReference>
<proteinExistence type="predicted"/>
<evidence type="ECO:0000313" key="1">
    <source>
        <dbReference type="EMBL" id="EEF14543.1"/>
    </source>
</evidence>
<accession>B9D0Q2</accession>
<keyword evidence="2" id="KW-1185">Reference proteome</keyword>
<organism evidence="1 2">
    <name type="scientific">Campylobacter rectus RM3267</name>
    <dbReference type="NCBI Taxonomy" id="553218"/>
    <lineage>
        <taxon>Bacteria</taxon>
        <taxon>Pseudomonadati</taxon>
        <taxon>Campylobacterota</taxon>
        <taxon>Epsilonproteobacteria</taxon>
        <taxon>Campylobacterales</taxon>
        <taxon>Campylobacteraceae</taxon>
        <taxon>Campylobacter</taxon>
    </lineage>
</organism>